<dbReference type="EMBL" id="MH910097">
    <property type="protein sequence ID" value="QBC73437.1"/>
    <property type="molecule type" value="Genomic_DNA"/>
</dbReference>
<keyword evidence="1" id="KW-0689">Ribosomal protein</keyword>
<geneLocation type="mitochondrion" evidence="3"/>
<dbReference type="Gene3D" id="3.30.420.80">
    <property type="entry name" value="Ribosomal protein S11"/>
    <property type="match status" value="1"/>
</dbReference>
<dbReference type="InterPro" id="IPR036967">
    <property type="entry name" value="Ribosomal_uS11_sf"/>
</dbReference>
<dbReference type="GeneID" id="39114194"/>
<accession>A0A411K7L7</accession>
<organism evidence="3">
    <name type="scientific">Paravannella minima</name>
    <dbReference type="NCBI Taxonomy" id="1443144"/>
    <lineage>
        <taxon>Eukaryota</taxon>
        <taxon>Amoebozoa</taxon>
        <taxon>Discosea</taxon>
        <taxon>Flabellinia</taxon>
        <taxon>Vannellidae</taxon>
        <taxon>Paravannella</taxon>
    </lineage>
</organism>
<dbReference type="SUPFAM" id="SSF53137">
    <property type="entry name" value="Translational machinery components"/>
    <property type="match status" value="1"/>
</dbReference>
<keyword evidence="3" id="KW-0496">Mitochondrion</keyword>
<evidence type="ECO:0000313" key="3">
    <source>
        <dbReference type="EMBL" id="QBC73437.1"/>
    </source>
</evidence>
<dbReference type="RefSeq" id="YP_009557798.1">
    <property type="nucleotide sequence ID" value="NC_040955.1"/>
</dbReference>
<proteinExistence type="predicted"/>
<dbReference type="GO" id="GO:0003735">
    <property type="term" value="F:structural constituent of ribosome"/>
    <property type="evidence" value="ECO:0007669"/>
    <property type="project" value="InterPro"/>
</dbReference>
<keyword evidence="2" id="KW-0687">Ribonucleoprotein</keyword>
<evidence type="ECO:0000256" key="1">
    <source>
        <dbReference type="ARBA" id="ARBA00022980"/>
    </source>
</evidence>
<evidence type="ECO:0008006" key="4">
    <source>
        <dbReference type="Google" id="ProtNLM"/>
    </source>
</evidence>
<dbReference type="GO" id="GO:1990904">
    <property type="term" value="C:ribonucleoprotein complex"/>
    <property type="evidence" value="ECO:0007669"/>
    <property type="project" value="UniProtKB-KW"/>
</dbReference>
<dbReference type="GO" id="GO:0006412">
    <property type="term" value="P:translation"/>
    <property type="evidence" value="ECO:0007669"/>
    <property type="project" value="InterPro"/>
</dbReference>
<dbReference type="AlphaFoldDB" id="A0A411K7L7"/>
<sequence length="138" mass="16047">MIKVSSIDNIDLKEDKNYGYIVIRYTSGNFFVTALSMENEILLTRSIGCMNLYSKKWELKSSEVCRSFGLYFCICLKEKGLLNNFFYFIKLKSDFKGKNSKASSLIRGFFEGELNMVGFLDSRPFSHNGVRSKKKRRR</sequence>
<reference evidence="3" key="1">
    <citation type="journal article" date="2019" name="Eur. J. Protist.">
        <title>The complete mitochondrial genome of Paravannella minima (Amoebozoa, Discosea, Vannellida).</title>
        <authorList>
            <person name="Bondarenko N."/>
            <person name="Glotova A."/>
            <person name="Nassonova E."/>
            <person name="Masharsky A."/>
            <person name="Polev D."/>
            <person name="Smirnov A."/>
        </authorList>
    </citation>
    <scope>NUCLEOTIDE SEQUENCE</scope>
</reference>
<gene>
    <name evidence="3" type="primary">ORF8</name>
</gene>
<name>A0A411K7L7_9EUKA</name>
<protein>
    <recommendedName>
        <fullName evidence="4">Ribosomal protein S11</fullName>
    </recommendedName>
</protein>
<evidence type="ECO:0000256" key="2">
    <source>
        <dbReference type="ARBA" id="ARBA00023274"/>
    </source>
</evidence>
<dbReference type="GO" id="GO:0005840">
    <property type="term" value="C:ribosome"/>
    <property type="evidence" value="ECO:0007669"/>
    <property type="project" value="UniProtKB-KW"/>
</dbReference>